<organism evidence="1">
    <name type="scientific">Arundo donax</name>
    <name type="common">Giant reed</name>
    <name type="synonym">Donax arundinaceus</name>
    <dbReference type="NCBI Taxonomy" id="35708"/>
    <lineage>
        <taxon>Eukaryota</taxon>
        <taxon>Viridiplantae</taxon>
        <taxon>Streptophyta</taxon>
        <taxon>Embryophyta</taxon>
        <taxon>Tracheophyta</taxon>
        <taxon>Spermatophyta</taxon>
        <taxon>Magnoliopsida</taxon>
        <taxon>Liliopsida</taxon>
        <taxon>Poales</taxon>
        <taxon>Poaceae</taxon>
        <taxon>PACMAD clade</taxon>
        <taxon>Arundinoideae</taxon>
        <taxon>Arundineae</taxon>
        <taxon>Arundo</taxon>
    </lineage>
</organism>
<reference evidence="1" key="1">
    <citation type="submission" date="2014-09" db="EMBL/GenBank/DDBJ databases">
        <authorList>
            <person name="Magalhaes I.L.F."/>
            <person name="Oliveira U."/>
            <person name="Santos F.R."/>
            <person name="Vidigal T.H.D.A."/>
            <person name="Brescovit A.D."/>
            <person name="Santos A.J."/>
        </authorList>
    </citation>
    <scope>NUCLEOTIDE SEQUENCE</scope>
    <source>
        <tissue evidence="1">Shoot tissue taken approximately 20 cm above the soil surface</tissue>
    </source>
</reference>
<dbReference type="EMBL" id="GBRH01191798">
    <property type="protein sequence ID" value="JAE06098.1"/>
    <property type="molecule type" value="Transcribed_RNA"/>
</dbReference>
<reference evidence="1" key="2">
    <citation type="journal article" date="2015" name="Data Brief">
        <title>Shoot transcriptome of the giant reed, Arundo donax.</title>
        <authorList>
            <person name="Barrero R.A."/>
            <person name="Guerrero F.D."/>
            <person name="Moolhuijzen P."/>
            <person name="Goolsby J.A."/>
            <person name="Tidwell J."/>
            <person name="Bellgard S.E."/>
            <person name="Bellgard M.I."/>
        </authorList>
    </citation>
    <scope>NUCLEOTIDE SEQUENCE</scope>
    <source>
        <tissue evidence="1">Shoot tissue taken approximately 20 cm above the soil surface</tissue>
    </source>
</reference>
<sequence>MAFLVEDGVGGLQSLEVPPPDLPLC</sequence>
<proteinExistence type="predicted"/>
<accession>A0A0A9FCZ9</accession>
<evidence type="ECO:0000313" key="1">
    <source>
        <dbReference type="EMBL" id="JAE06098.1"/>
    </source>
</evidence>
<dbReference type="AlphaFoldDB" id="A0A0A9FCZ9"/>
<name>A0A0A9FCZ9_ARUDO</name>
<protein>
    <submittedName>
        <fullName evidence="1">Uncharacterized protein</fullName>
    </submittedName>
</protein>